<evidence type="ECO:0000259" key="12">
    <source>
        <dbReference type="PROSITE" id="PS51866"/>
    </source>
</evidence>
<keyword evidence="9" id="KW-0472">Membrane</keyword>
<evidence type="ECO:0000256" key="9">
    <source>
        <dbReference type="ARBA" id="ARBA00023136"/>
    </source>
</evidence>
<evidence type="ECO:0000256" key="3">
    <source>
        <dbReference type="ARBA" id="ARBA00022496"/>
    </source>
</evidence>
<dbReference type="PROSITE" id="PS50893">
    <property type="entry name" value="ABC_TRANSPORTER_2"/>
    <property type="match status" value="1"/>
</dbReference>
<feature type="domain" description="ABC transporter" evidence="11">
    <location>
        <begin position="2"/>
        <end position="232"/>
    </location>
</feature>
<gene>
    <name evidence="13" type="ORF">GCM10023191_028900</name>
</gene>
<dbReference type="Gene3D" id="2.40.50.100">
    <property type="match status" value="1"/>
</dbReference>
<proteinExistence type="predicted"/>
<sequence>MDVVIDAHIVVRRPAFTLDIALEVAEGEVVALLGPNGAGKSTTLRALAGLLPLSEGHIRVGGEEWRHRPADERPVGMVFQDYLLFPHLTALDNVAFGPRCQGVRRSEARRLAAEWLSRVGLAEHAGRRPRTLSGGQAQRVALARALAVRPRLLLLDEPLSALDVDTRREIRAGLRRHLAEFDGASLLVTHDPLDAMALADRLVVVEDGRVVQEGAPAHIARHPRTDYVARLVGLNLYRGVAEGHDVKLERLTLSVAESLGGEVFLAFPPSAVALFRRRPEGSPRNLWEATVGGIEPYGDQVRVHLEGPLPAAADITPAALAELGLAEGGPVWAAVKAAETHAYPA</sequence>
<dbReference type="PANTHER" id="PTHR42781">
    <property type="entry name" value="SPERMIDINE/PUTRESCINE IMPORT ATP-BINDING PROTEIN POTA"/>
    <property type="match status" value="1"/>
</dbReference>
<evidence type="ECO:0000256" key="5">
    <source>
        <dbReference type="ARBA" id="ARBA00022741"/>
    </source>
</evidence>
<dbReference type="CDD" id="cd03259">
    <property type="entry name" value="ABC_Carb_Solutes_like"/>
    <property type="match status" value="1"/>
</dbReference>
<dbReference type="InterPro" id="IPR008995">
    <property type="entry name" value="Mo/tungstate-bd_C_term_dom"/>
</dbReference>
<feature type="domain" description="Mop" evidence="12">
    <location>
        <begin position="280"/>
        <end position="344"/>
    </location>
</feature>
<dbReference type="PROSITE" id="PS51866">
    <property type="entry name" value="MOP"/>
    <property type="match status" value="1"/>
</dbReference>
<keyword evidence="4 10" id="KW-0500">Molybdenum</keyword>
<dbReference type="Gene3D" id="3.40.50.300">
    <property type="entry name" value="P-loop containing nucleotide triphosphate hydrolases"/>
    <property type="match status" value="1"/>
</dbReference>
<evidence type="ECO:0000256" key="10">
    <source>
        <dbReference type="PROSITE-ProRule" id="PRU01213"/>
    </source>
</evidence>
<accession>A0ABP8PUA5</accession>
<dbReference type="Proteomes" id="UP001500503">
    <property type="component" value="Unassembled WGS sequence"/>
</dbReference>
<keyword evidence="1" id="KW-0813">Transport</keyword>
<evidence type="ECO:0000256" key="2">
    <source>
        <dbReference type="ARBA" id="ARBA00022475"/>
    </source>
</evidence>
<evidence type="ECO:0000256" key="1">
    <source>
        <dbReference type="ARBA" id="ARBA00022448"/>
    </source>
</evidence>
<reference evidence="14" key="1">
    <citation type="journal article" date="2019" name="Int. J. Syst. Evol. Microbiol.">
        <title>The Global Catalogue of Microorganisms (GCM) 10K type strain sequencing project: providing services to taxonomists for standard genome sequencing and annotation.</title>
        <authorList>
            <consortium name="The Broad Institute Genomics Platform"/>
            <consortium name="The Broad Institute Genome Sequencing Center for Infectious Disease"/>
            <person name="Wu L."/>
            <person name="Ma J."/>
        </authorList>
    </citation>
    <scope>NUCLEOTIDE SEQUENCE [LARGE SCALE GENOMIC DNA]</scope>
    <source>
        <strain evidence="14">JCM 17933</strain>
    </source>
</reference>
<dbReference type="EMBL" id="BAABHF010000017">
    <property type="protein sequence ID" value="GAA4492614.1"/>
    <property type="molecule type" value="Genomic_DNA"/>
</dbReference>
<dbReference type="PROSITE" id="PS00211">
    <property type="entry name" value="ABC_TRANSPORTER_1"/>
    <property type="match status" value="1"/>
</dbReference>
<protein>
    <submittedName>
        <fullName evidence="13">ABC transporter ATP-binding protein</fullName>
    </submittedName>
</protein>
<organism evidence="13 14">
    <name type="scientific">Actinoallomurus oryzae</name>
    <dbReference type="NCBI Taxonomy" id="502180"/>
    <lineage>
        <taxon>Bacteria</taxon>
        <taxon>Bacillati</taxon>
        <taxon>Actinomycetota</taxon>
        <taxon>Actinomycetes</taxon>
        <taxon>Streptosporangiales</taxon>
        <taxon>Thermomonosporaceae</taxon>
        <taxon>Actinoallomurus</taxon>
    </lineage>
</organism>
<dbReference type="InterPro" id="IPR027417">
    <property type="entry name" value="P-loop_NTPase"/>
</dbReference>
<dbReference type="SUPFAM" id="SSF50331">
    <property type="entry name" value="MOP-like"/>
    <property type="match status" value="1"/>
</dbReference>
<dbReference type="InterPro" id="IPR003439">
    <property type="entry name" value="ABC_transporter-like_ATP-bd"/>
</dbReference>
<dbReference type="SMART" id="SM00382">
    <property type="entry name" value="AAA"/>
    <property type="match status" value="1"/>
</dbReference>
<evidence type="ECO:0000256" key="8">
    <source>
        <dbReference type="ARBA" id="ARBA00023065"/>
    </source>
</evidence>
<dbReference type="GO" id="GO:0005524">
    <property type="term" value="F:ATP binding"/>
    <property type="evidence" value="ECO:0007669"/>
    <property type="project" value="UniProtKB-KW"/>
</dbReference>
<evidence type="ECO:0000256" key="4">
    <source>
        <dbReference type="ARBA" id="ARBA00022505"/>
    </source>
</evidence>
<comment type="caution">
    <text evidence="13">The sequence shown here is derived from an EMBL/GenBank/DDBJ whole genome shotgun (WGS) entry which is preliminary data.</text>
</comment>
<keyword evidence="3" id="KW-0410">Iron transport</keyword>
<dbReference type="SUPFAM" id="SSF52540">
    <property type="entry name" value="P-loop containing nucleoside triphosphate hydrolases"/>
    <property type="match status" value="1"/>
</dbReference>
<dbReference type="InterPro" id="IPR017871">
    <property type="entry name" value="ABC_transporter-like_CS"/>
</dbReference>
<dbReference type="InterPro" id="IPR004606">
    <property type="entry name" value="Mop_domain"/>
</dbReference>
<dbReference type="InterPro" id="IPR015853">
    <property type="entry name" value="ABC_transpr_FbpC"/>
</dbReference>
<evidence type="ECO:0000259" key="11">
    <source>
        <dbReference type="PROSITE" id="PS50893"/>
    </source>
</evidence>
<evidence type="ECO:0000313" key="13">
    <source>
        <dbReference type="EMBL" id="GAA4492614.1"/>
    </source>
</evidence>
<dbReference type="PANTHER" id="PTHR42781:SF4">
    <property type="entry name" value="SPERMIDINE_PUTRESCINE IMPORT ATP-BINDING PROTEIN POTA"/>
    <property type="match status" value="1"/>
</dbReference>
<evidence type="ECO:0000256" key="6">
    <source>
        <dbReference type="ARBA" id="ARBA00022840"/>
    </source>
</evidence>
<keyword evidence="6 13" id="KW-0067">ATP-binding</keyword>
<dbReference type="InterPro" id="IPR003593">
    <property type="entry name" value="AAA+_ATPase"/>
</dbReference>
<keyword evidence="7" id="KW-0408">Iron</keyword>
<dbReference type="Pfam" id="PF03459">
    <property type="entry name" value="TOBE"/>
    <property type="match status" value="1"/>
</dbReference>
<dbReference type="InterPro" id="IPR005116">
    <property type="entry name" value="Transp-assoc_OB_typ1"/>
</dbReference>
<keyword evidence="2" id="KW-1003">Cell membrane</keyword>
<keyword evidence="14" id="KW-1185">Reference proteome</keyword>
<keyword evidence="5" id="KW-0547">Nucleotide-binding</keyword>
<dbReference type="Pfam" id="PF00005">
    <property type="entry name" value="ABC_tran"/>
    <property type="match status" value="1"/>
</dbReference>
<name>A0ABP8PUA5_9ACTN</name>
<evidence type="ECO:0000313" key="14">
    <source>
        <dbReference type="Proteomes" id="UP001500503"/>
    </source>
</evidence>
<dbReference type="InterPro" id="IPR050093">
    <property type="entry name" value="ABC_SmlMolc_Importer"/>
</dbReference>
<keyword evidence="8" id="KW-0406">Ion transport</keyword>
<evidence type="ECO:0000256" key="7">
    <source>
        <dbReference type="ARBA" id="ARBA00023004"/>
    </source>
</evidence>